<proteinExistence type="inferred from homology"/>
<keyword evidence="4" id="KW-0934">Plastid</keyword>
<feature type="transmembrane region" description="Helical" evidence="7">
    <location>
        <begin position="289"/>
        <end position="306"/>
    </location>
</feature>
<dbReference type="AlphaFoldDB" id="A0A1R1X3K9"/>
<keyword evidence="3 7" id="KW-0812">Transmembrane</keyword>
<keyword evidence="4" id="KW-1001">Plastid inner membrane</keyword>
<evidence type="ECO:0000313" key="8">
    <source>
        <dbReference type="EMBL" id="OMJ09177.1"/>
    </source>
</evidence>
<keyword evidence="9" id="KW-1185">Reference proteome</keyword>
<organism evidence="8 9">
    <name type="scientific">Smittium culicis</name>
    <dbReference type="NCBI Taxonomy" id="133412"/>
    <lineage>
        <taxon>Eukaryota</taxon>
        <taxon>Fungi</taxon>
        <taxon>Fungi incertae sedis</taxon>
        <taxon>Zoopagomycota</taxon>
        <taxon>Kickxellomycotina</taxon>
        <taxon>Harpellomycetes</taxon>
        <taxon>Harpellales</taxon>
        <taxon>Legeriomycetaceae</taxon>
        <taxon>Smittium</taxon>
    </lineage>
</organism>
<dbReference type="OrthoDB" id="1695362at2759"/>
<name>A0A1R1X3K9_9FUNG</name>
<keyword evidence="6 7" id="KW-0472">Membrane</keyword>
<sequence>MFSVFFGTIVAILTTKYPISVIVSLAACVLSLTNNLMCATDDGKRVDCHLCGTIDPNNSPNLFACKPIESAFLASVSGFSSSIAWLIFSAFQIGKAVQVTMLGKRVALYLISHFGKHSIYGLAYSICFAELLLSPFIPSNSARGGSIVFPIVKSVIESMNLSAGDPVAAYLTMTGAHSNLITSSLFLTSMAGNPILFNKAADIFGIEFTFINWITGSFVPGIVILFLVPLVVGFIYRPSYNMELLHDEIVSQRNQLGPLSRKEWRLVFVLLTCLVFWAGSSVFKVSSTVVAFVAAFSLILMDVISWNDVLTNTSSITINYAGGENT</sequence>
<evidence type="ECO:0000313" key="9">
    <source>
        <dbReference type="Proteomes" id="UP000187429"/>
    </source>
</evidence>
<evidence type="ECO:0000256" key="1">
    <source>
        <dbReference type="ARBA" id="ARBA00004478"/>
    </source>
</evidence>
<dbReference type="GO" id="GO:0016020">
    <property type="term" value="C:membrane"/>
    <property type="evidence" value="ECO:0007669"/>
    <property type="project" value="InterPro"/>
</dbReference>
<protein>
    <submittedName>
        <fullName evidence="8">Putative malate transporter YflS</fullName>
    </submittedName>
</protein>
<evidence type="ECO:0000256" key="2">
    <source>
        <dbReference type="ARBA" id="ARBA00007349"/>
    </source>
</evidence>
<gene>
    <name evidence="8" type="ORF">AYI69_g10786</name>
</gene>
<evidence type="ECO:0000256" key="6">
    <source>
        <dbReference type="ARBA" id="ARBA00023136"/>
    </source>
</evidence>
<feature type="transmembrane region" description="Helical" evidence="7">
    <location>
        <begin position="264"/>
        <end position="283"/>
    </location>
</feature>
<comment type="caution">
    <text evidence="8">The sequence shown here is derived from an EMBL/GenBank/DDBJ whole genome shotgun (WGS) entry which is preliminary data.</text>
</comment>
<evidence type="ECO:0000256" key="5">
    <source>
        <dbReference type="ARBA" id="ARBA00022989"/>
    </source>
</evidence>
<evidence type="ECO:0000256" key="7">
    <source>
        <dbReference type="SAM" id="Phobius"/>
    </source>
</evidence>
<dbReference type="GO" id="GO:0022857">
    <property type="term" value="F:transmembrane transporter activity"/>
    <property type="evidence" value="ECO:0007669"/>
    <property type="project" value="InterPro"/>
</dbReference>
<reference evidence="9" key="1">
    <citation type="submission" date="2017-01" db="EMBL/GenBank/DDBJ databases">
        <authorList>
            <person name="Wang Y."/>
            <person name="White M."/>
            <person name="Kvist S."/>
            <person name="Moncalvo J.-M."/>
        </authorList>
    </citation>
    <scope>NUCLEOTIDE SEQUENCE [LARGE SCALE GENOMIC DNA]</scope>
    <source>
        <strain evidence="9">ID-206-W2</strain>
    </source>
</reference>
<comment type="similarity">
    <text evidence="2">Belongs to the SLC13A/DASS transporter (TC 2.A.47) family. DIT1 subfamily.</text>
</comment>
<dbReference type="Proteomes" id="UP000187429">
    <property type="component" value="Unassembled WGS sequence"/>
</dbReference>
<evidence type="ECO:0000256" key="3">
    <source>
        <dbReference type="ARBA" id="ARBA00022692"/>
    </source>
</evidence>
<evidence type="ECO:0000256" key="4">
    <source>
        <dbReference type="ARBA" id="ARBA00022780"/>
    </source>
</evidence>
<dbReference type="InterPro" id="IPR030676">
    <property type="entry name" value="CitT-rel"/>
</dbReference>
<comment type="subcellular location">
    <subcellularLocation>
        <location evidence="1">Plastid</location>
        <location evidence="1">Chloroplast inner membrane</location>
        <topology evidence="1">Multi-pass membrane protein</topology>
    </subcellularLocation>
</comment>
<feature type="transmembrane region" description="Helical" evidence="7">
    <location>
        <begin position="213"/>
        <end position="236"/>
    </location>
</feature>
<keyword evidence="5 7" id="KW-1133">Transmembrane helix</keyword>
<accession>A0A1R1X3K9</accession>
<dbReference type="InterPro" id="IPR001898">
    <property type="entry name" value="SLC13A/DASS"/>
</dbReference>
<dbReference type="PANTHER" id="PTHR42826">
    <property type="entry name" value="DICARBOXYLATE TRANSPORTER 2.1, CHLOROPLASTIC"/>
    <property type="match status" value="1"/>
</dbReference>
<dbReference type="Pfam" id="PF00939">
    <property type="entry name" value="Na_sulph_symp"/>
    <property type="match status" value="1"/>
</dbReference>
<dbReference type="EMBL" id="LSSM01007144">
    <property type="protein sequence ID" value="OMJ09177.1"/>
    <property type="molecule type" value="Genomic_DNA"/>
</dbReference>